<evidence type="ECO:0000313" key="15">
    <source>
        <dbReference type="Proteomes" id="UP000275456"/>
    </source>
</evidence>
<dbReference type="GO" id="GO:0000287">
    <property type="term" value="F:magnesium ion binding"/>
    <property type="evidence" value="ECO:0007669"/>
    <property type="project" value="TreeGrafter"/>
</dbReference>
<dbReference type="PANTHER" id="PTHR43050">
    <property type="entry name" value="SERINE / THREONINE RACEMASE FAMILY MEMBER"/>
    <property type="match status" value="1"/>
</dbReference>
<dbReference type="GO" id="GO:0030378">
    <property type="term" value="F:serine racemase activity"/>
    <property type="evidence" value="ECO:0007669"/>
    <property type="project" value="TreeGrafter"/>
</dbReference>
<evidence type="ECO:0000256" key="4">
    <source>
        <dbReference type="ARBA" id="ARBA00001936"/>
    </source>
</evidence>
<dbReference type="PANTHER" id="PTHR43050:SF1">
    <property type="entry name" value="SERINE RACEMASE"/>
    <property type="match status" value="1"/>
</dbReference>
<evidence type="ECO:0000256" key="9">
    <source>
        <dbReference type="ARBA" id="ARBA00022898"/>
    </source>
</evidence>
<evidence type="ECO:0000256" key="7">
    <source>
        <dbReference type="ARBA" id="ARBA00012096"/>
    </source>
</evidence>
<evidence type="ECO:0000256" key="12">
    <source>
        <dbReference type="ARBA" id="ARBA00031427"/>
    </source>
</evidence>
<keyword evidence="9" id="KW-0663">Pyridoxal phosphate</keyword>
<dbReference type="EMBL" id="RKHJ01000001">
    <property type="protein sequence ID" value="ROR65514.1"/>
    <property type="molecule type" value="Genomic_DNA"/>
</dbReference>
<dbReference type="SUPFAM" id="SSF53686">
    <property type="entry name" value="Tryptophan synthase beta subunit-like PLP-dependent enzymes"/>
    <property type="match status" value="1"/>
</dbReference>
<dbReference type="PROSITE" id="PS00165">
    <property type="entry name" value="DEHYDRATASE_SER_THR"/>
    <property type="match status" value="1"/>
</dbReference>
<evidence type="ECO:0000256" key="8">
    <source>
        <dbReference type="ARBA" id="ARBA00022842"/>
    </source>
</evidence>
<keyword evidence="15" id="KW-1185">Reference proteome</keyword>
<evidence type="ECO:0000256" key="5">
    <source>
        <dbReference type="ARBA" id="ARBA00001946"/>
    </source>
</evidence>
<comment type="cofactor">
    <cofactor evidence="5">
        <name>Mg(2+)</name>
        <dbReference type="ChEBI" id="CHEBI:18420"/>
    </cofactor>
</comment>
<dbReference type="Proteomes" id="UP000275456">
    <property type="component" value="Unassembled WGS sequence"/>
</dbReference>
<evidence type="ECO:0000256" key="11">
    <source>
        <dbReference type="ARBA" id="ARBA00025527"/>
    </source>
</evidence>
<comment type="function">
    <text evidence="11">Catalyzes the anaerobic formation of alpha-ketobutyrate and ammonia from threonine in a two-step reaction. The first step involved a dehydration of threonine and a production of enamine intermediates (aminocrotonate), which tautomerizes to its imine form (iminobutyrate). Both intermediates are unstable and short-lived. The second step is the nonenzymatic hydrolysis of the enamine/imine intermediates to form 2-ketobutyrate and free ammonia. In the low water environment of the cell, the second step is accelerated by RidA.</text>
</comment>
<organism evidence="14 15">
    <name type="scientific">Agrococcus jenensis</name>
    <dbReference type="NCBI Taxonomy" id="46353"/>
    <lineage>
        <taxon>Bacteria</taxon>
        <taxon>Bacillati</taxon>
        <taxon>Actinomycetota</taxon>
        <taxon>Actinomycetes</taxon>
        <taxon>Micrococcales</taxon>
        <taxon>Microbacteriaceae</taxon>
        <taxon>Agrococcus</taxon>
    </lineage>
</organism>
<evidence type="ECO:0000256" key="6">
    <source>
        <dbReference type="ARBA" id="ARBA00010869"/>
    </source>
</evidence>
<sequence>MASILQDGLISLEDVQRARASIGEHCLRTPVMLAQPHAPGGRSLWIKAESLQHTGSFKLRGATNAIAALGPDARAAGVVGYSAGNHGRGLARAARLAGVAATIVMPDAAPEAKVRGTREEGATVILRPPTETTAHAKHLALTLGLTVVPPDDDPHIIAGQGTIGLELLEQIDELDVVLVPVGGGGLISGIAVVLKRLRPQVRVIAVEPALAGDLAEGFAAGERKRWSRDVTGRTIADGLRSTNVGDLPWVHIQALVDDVVTVSEASIVEAMRWLSDATGLAVEPSGAVAAAAVLEHAATIGDGTVAAIATGGNIDPAVFAALVAR</sequence>
<evidence type="ECO:0000259" key="13">
    <source>
        <dbReference type="Pfam" id="PF00291"/>
    </source>
</evidence>
<dbReference type="FunFam" id="3.40.50.1100:FF:000005">
    <property type="entry name" value="Threonine dehydratase catabolic"/>
    <property type="match status" value="1"/>
</dbReference>
<comment type="cofactor">
    <cofactor evidence="3">
        <name>pyridoxal 5'-phosphate</name>
        <dbReference type="ChEBI" id="CHEBI:597326"/>
    </cofactor>
</comment>
<keyword evidence="10" id="KW-0456">Lyase</keyword>
<dbReference type="EC" id="4.3.1.19" evidence="7"/>
<dbReference type="CDD" id="cd01562">
    <property type="entry name" value="Thr-dehyd"/>
    <property type="match status" value="1"/>
</dbReference>
<accession>A0A3N2AR68</accession>
<dbReference type="Gene3D" id="3.40.50.1100">
    <property type="match status" value="2"/>
</dbReference>
<comment type="similarity">
    <text evidence="6">Belongs to the serine/threonine dehydratase family.</text>
</comment>
<dbReference type="InterPro" id="IPR001926">
    <property type="entry name" value="TrpB-like_PALP"/>
</dbReference>
<comment type="caution">
    <text evidence="14">The sequence shown here is derived from an EMBL/GenBank/DDBJ whole genome shotgun (WGS) entry which is preliminary data.</text>
</comment>
<evidence type="ECO:0000313" key="14">
    <source>
        <dbReference type="EMBL" id="ROR65514.1"/>
    </source>
</evidence>
<reference evidence="14 15" key="1">
    <citation type="submission" date="2018-11" db="EMBL/GenBank/DDBJ databases">
        <title>Sequencing the genomes of 1000 actinobacteria strains.</title>
        <authorList>
            <person name="Klenk H.-P."/>
        </authorList>
    </citation>
    <scope>NUCLEOTIDE SEQUENCE [LARGE SCALE GENOMIC DNA]</scope>
    <source>
        <strain evidence="14 15">DSM 9580</strain>
    </source>
</reference>
<evidence type="ECO:0000256" key="2">
    <source>
        <dbReference type="ARBA" id="ARBA00001913"/>
    </source>
</evidence>
<dbReference type="GO" id="GO:0005524">
    <property type="term" value="F:ATP binding"/>
    <property type="evidence" value="ECO:0007669"/>
    <property type="project" value="TreeGrafter"/>
</dbReference>
<keyword evidence="8" id="KW-0460">Magnesium</keyword>
<gene>
    <name evidence="14" type="ORF">EDD26_0880</name>
</gene>
<dbReference type="InterPro" id="IPR036052">
    <property type="entry name" value="TrpB-like_PALP_sf"/>
</dbReference>
<feature type="domain" description="Tryptophan synthase beta chain-like PALP" evidence="13">
    <location>
        <begin position="26"/>
        <end position="311"/>
    </location>
</feature>
<comment type="cofactor">
    <cofactor evidence="4">
        <name>Mn(2+)</name>
        <dbReference type="ChEBI" id="CHEBI:29035"/>
    </cofactor>
</comment>
<dbReference type="FunFam" id="3.40.50.1100:FF:000007">
    <property type="entry name" value="L-threonine dehydratase catabolic TdcB"/>
    <property type="match status" value="1"/>
</dbReference>
<dbReference type="GO" id="GO:0003941">
    <property type="term" value="F:L-serine ammonia-lyase activity"/>
    <property type="evidence" value="ECO:0007669"/>
    <property type="project" value="TreeGrafter"/>
</dbReference>
<protein>
    <recommendedName>
        <fullName evidence="7">threonine ammonia-lyase</fullName>
        <ecNumber evidence="7">4.3.1.19</ecNumber>
    </recommendedName>
    <alternativeName>
        <fullName evidence="12">Threonine deaminase</fullName>
    </alternativeName>
</protein>
<dbReference type="OrthoDB" id="9811476at2"/>
<name>A0A3N2AR68_9MICO</name>
<dbReference type="GO" id="GO:0070179">
    <property type="term" value="P:D-serine biosynthetic process"/>
    <property type="evidence" value="ECO:0007669"/>
    <property type="project" value="TreeGrafter"/>
</dbReference>
<evidence type="ECO:0000256" key="10">
    <source>
        <dbReference type="ARBA" id="ARBA00023239"/>
    </source>
</evidence>
<comment type="cofactor">
    <cofactor evidence="2">
        <name>Ca(2+)</name>
        <dbReference type="ChEBI" id="CHEBI:29108"/>
    </cofactor>
</comment>
<dbReference type="RefSeq" id="WP_123696596.1">
    <property type="nucleotide sequence ID" value="NZ_RKHJ01000001.1"/>
</dbReference>
<evidence type="ECO:0000256" key="3">
    <source>
        <dbReference type="ARBA" id="ARBA00001933"/>
    </source>
</evidence>
<dbReference type="Pfam" id="PF00291">
    <property type="entry name" value="PALP"/>
    <property type="match status" value="1"/>
</dbReference>
<dbReference type="GO" id="GO:0018114">
    <property type="term" value="F:threonine racemase activity"/>
    <property type="evidence" value="ECO:0007669"/>
    <property type="project" value="TreeGrafter"/>
</dbReference>
<proteinExistence type="inferred from homology"/>
<dbReference type="AlphaFoldDB" id="A0A3N2AR68"/>
<dbReference type="GO" id="GO:0004794">
    <property type="term" value="F:threonine deaminase activity"/>
    <property type="evidence" value="ECO:0007669"/>
    <property type="project" value="UniProtKB-EC"/>
</dbReference>
<dbReference type="GO" id="GO:0030170">
    <property type="term" value="F:pyridoxal phosphate binding"/>
    <property type="evidence" value="ECO:0007669"/>
    <property type="project" value="InterPro"/>
</dbReference>
<dbReference type="InterPro" id="IPR000634">
    <property type="entry name" value="Ser/Thr_deHydtase_PyrdxlP-BS"/>
</dbReference>
<comment type="catalytic activity">
    <reaction evidence="1">
        <text>L-threonine = 2-oxobutanoate + NH4(+)</text>
        <dbReference type="Rhea" id="RHEA:22108"/>
        <dbReference type="ChEBI" id="CHEBI:16763"/>
        <dbReference type="ChEBI" id="CHEBI:28938"/>
        <dbReference type="ChEBI" id="CHEBI:57926"/>
        <dbReference type="EC" id="4.3.1.19"/>
    </reaction>
</comment>
<evidence type="ECO:0000256" key="1">
    <source>
        <dbReference type="ARBA" id="ARBA00001274"/>
    </source>
</evidence>